<evidence type="ECO:0000313" key="1">
    <source>
        <dbReference type="EMBL" id="KKM90543.1"/>
    </source>
</evidence>
<organism evidence="1">
    <name type="scientific">marine sediment metagenome</name>
    <dbReference type="NCBI Taxonomy" id="412755"/>
    <lineage>
        <taxon>unclassified sequences</taxon>
        <taxon>metagenomes</taxon>
        <taxon>ecological metagenomes</taxon>
    </lineage>
</organism>
<comment type="caution">
    <text evidence="1">The sequence shown here is derived from an EMBL/GenBank/DDBJ whole genome shotgun (WGS) entry which is preliminary data.</text>
</comment>
<proteinExistence type="predicted"/>
<reference evidence="1" key="1">
    <citation type="journal article" date="2015" name="Nature">
        <title>Complex archaea that bridge the gap between prokaryotes and eukaryotes.</title>
        <authorList>
            <person name="Spang A."/>
            <person name="Saw J.H."/>
            <person name="Jorgensen S.L."/>
            <person name="Zaremba-Niedzwiedzka K."/>
            <person name="Martijn J."/>
            <person name="Lind A.E."/>
            <person name="van Eijk R."/>
            <person name="Schleper C."/>
            <person name="Guy L."/>
            <person name="Ettema T.J."/>
        </authorList>
    </citation>
    <scope>NUCLEOTIDE SEQUENCE</scope>
</reference>
<protein>
    <submittedName>
        <fullName evidence="1">Uncharacterized protein</fullName>
    </submittedName>
</protein>
<accession>A0A0F9LAX5</accession>
<name>A0A0F9LAX5_9ZZZZ</name>
<gene>
    <name evidence="1" type="ORF">LCGC14_1237560</name>
</gene>
<dbReference type="AlphaFoldDB" id="A0A0F9LAX5"/>
<dbReference type="EMBL" id="LAZR01006658">
    <property type="protein sequence ID" value="KKM90543.1"/>
    <property type="molecule type" value="Genomic_DNA"/>
</dbReference>
<sequence length="66" mass="7946">MMPEFKVNEYITLKLEKGNVQLEELNHHLIGHEFRYRNISLITVCKDPSTIYDDLRYFSQIKLNMD</sequence>